<evidence type="ECO:0000256" key="1">
    <source>
        <dbReference type="SAM" id="Coils"/>
    </source>
</evidence>
<comment type="caution">
    <text evidence="2">The sequence shown here is derived from an EMBL/GenBank/DDBJ whole genome shotgun (WGS) entry which is preliminary data.</text>
</comment>
<protein>
    <submittedName>
        <fullName evidence="2">Uncharacterized protein</fullName>
    </submittedName>
</protein>
<keyword evidence="1" id="KW-0175">Coiled coil</keyword>
<evidence type="ECO:0000313" key="3">
    <source>
        <dbReference type="Proteomes" id="UP000689195"/>
    </source>
</evidence>
<reference evidence="2" key="1">
    <citation type="submission" date="2021-01" db="EMBL/GenBank/DDBJ databases">
        <authorList>
            <consortium name="Genoscope - CEA"/>
            <person name="William W."/>
        </authorList>
    </citation>
    <scope>NUCLEOTIDE SEQUENCE</scope>
</reference>
<dbReference type="EMBL" id="CAJJDO010000028">
    <property type="protein sequence ID" value="CAD8156269.1"/>
    <property type="molecule type" value="Genomic_DNA"/>
</dbReference>
<keyword evidence="3" id="KW-1185">Reference proteome</keyword>
<dbReference type="AlphaFoldDB" id="A0A8S1TZ53"/>
<proteinExistence type="predicted"/>
<organism evidence="2 3">
    <name type="scientific">Paramecium pentaurelia</name>
    <dbReference type="NCBI Taxonomy" id="43138"/>
    <lineage>
        <taxon>Eukaryota</taxon>
        <taxon>Sar</taxon>
        <taxon>Alveolata</taxon>
        <taxon>Ciliophora</taxon>
        <taxon>Intramacronucleata</taxon>
        <taxon>Oligohymenophorea</taxon>
        <taxon>Peniculida</taxon>
        <taxon>Parameciidae</taxon>
        <taxon>Paramecium</taxon>
    </lineage>
</organism>
<evidence type="ECO:0000313" key="2">
    <source>
        <dbReference type="EMBL" id="CAD8156269.1"/>
    </source>
</evidence>
<gene>
    <name evidence="2" type="ORF">PPENT_87.1.T0280235</name>
</gene>
<dbReference type="OrthoDB" id="317925at2759"/>
<dbReference type="Proteomes" id="UP000689195">
    <property type="component" value="Unassembled WGS sequence"/>
</dbReference>
<accession>A0A8S1TZ53</accession>
<feature type="coiled-coil region" evidence="1">
    <location>
        <begin position="27"/>
        <end position="75"/>
    </location>
</feature>
<name>A0A8S1TZ53_9CILI</name>
<sequence length="175" mass="21012">MNNNQFQHPQFTNVNTPLTNFKQQQDQFLLKAEIQQLKQKLEEQDKKFQVVQFQKEDLEKKVANLEQQLFQRNQNNSNSKFVKIEDKKKIEIQSIPIISKNIQVETVRLSWFEKIDNLQISFQRKNRIVEFQGYGEVQNKGFIFQCQCELSRIPVAETQPQIIQKEYELFLKFQI</sequence>